<dbReference type="RefSeq" id="WP_147923359.1">
    <property type="nucleotide sequence ID" value="NZ_VRTY01000092.1"/>
</dbReference>
<evidence type="ECO:0000313" key="1">
    <source>
        <dbReference type="EMBL" id="TXK33298.1"/>
    </source>
</evidence>
<evidence type="ECO:0000313" key="2">
    <source>
        <dbReference type="Proteomes" id="UP000321926"/>
    </source>
</evidence>
<protein>
    <recommendedName>
        <fullName evidence="3">DUF2946 domain-containing protein</fullName>
    </recommendedName>
</protein>
<name>A0A5C8J781_9BACT</name>
<comment type="caution">
    <text evidence="1">The sequence shown here is derived from an EMBL/GenBank/DDBJ whole genome shotgun (WGS) entry which is preliminary data.</text>
</comment>
<dbReference type="EMBL" id="VRTY01000092">
    <property type="protein sequence ID" value="TXK33298.1"/>
    <property type="molecule type" value="Genomic_DNA"/>
</dbReference>
<sequence>MHRSPVFIALFFLVLLCRVVVPDAAILALHQHEHLEHEQVQHSSDEVSQAHIHCHVDDFDNSNFLLTDFFASTAIVVVPGYYTQPCSYTWKFTYPNNSLLRGPPTA</sequence>
<keyword evidence="2" id="KW-1185">Reference proteome</keyword>
<evidence type="ECO:0008006" key="3">
    <source>
        <dbReference type="Google" id="ProtNLM"/>
    </source>
</evidence>
<organism evidence="1 2">
    <name type="scientific">Pontibacter qinzhouensis</name>
    <dbReference type="NCBI Taxonomy" id="2603253"/>
    <lineage>
        <taxon>Bacteria</taxon>
        <taxon>Pseudomonadati</taxon>
        <taxon>Bacteroidota</taxon>
        <taxon>Cytophagia</taxon>
        <taxon>Cytophagales</taxon>
        <taxon>Hymenobacteraceae</taxon>
        <taxon>Pontibacter</taxon>
    </lineage>
</organism>
<gene>
    <name evidence="1" type="ORF">FVR03_19040</name>
</gene>
<dbReference type="AlphaFoldDB" id="A0A5C8J781"/>
<dbReference type="OrthoDB" id="893865at2"/>
<proteinExistence type="predicted"/>
<reference evidence="1 2" key="1">
    <citation type="submission" date="2019-08" db="EMBL/GenBank/DDBJ databases">
        <authorList>
            <person name="Shi S."/>
        </authorList>
    </citation>
    <scope>NUCLEOTIDE SEQUENCE [LARGE SCALE GENOMIC DNA]</scope>
    <source>
        <strain evidence="1 2">GY10130</strain>
    </source>
</reference>
<dbReference type="Proteomes" id="UP000321926">
    <property type="component" value="Unassembled WGS sequence"/>
</dbReference>
<accession>A0A5C8J781</accession>